<dbReference type="Gene3D" id="1.10.238.10">
    <property type="entry name" value="EF-hand"/>
    <property type="match status" value="1"/>
</dbReference>
<keyword evidence="4" id="KW-1185">Reference proteome</keyword>
<dbReference type="InterPro" id="IPR011992">
    <property type="entry name" value="EF-hand-dom_pair"/>
</dbReference>
<dbReference type="AlphaFoldDB" id="A0A9K3CVP1"/>
<dbReference type="CDD" id="cd00051">
    <property type="entry name" value="EFh"/>
    <property type="match status" value="1"/>
</dbReference>
<feature type="domain" description="EF-hand" evidence="2">
    <location>
        <begin position="49"/>
        <end position="84"/>
    </location>
</feature>
<dbReference type="OrthoDB" id="26525at2759"/>
<dbReference type="PROSITE" id="PS50222">
    <property type="entry name" value="EF_HAND_2"/>
    <property type="match status" value="1"/>
</dbReference>
<accession>A0A9K3CVP1</accession>
<dbReference type="Proteomes" id="UP000265618">
    <property type="component" value="Unassembled WGS sequence"/>
</dbReference>
<evidence type="ECO:0000259" key="2">
    <source>
        <dbReference type="PROSITE" id="PS50222"/>
    </source>
</evidence>
<name>A0A9K3CVP1_9EUKA</name>
<reference evidence="3 4" key="1">
    <citation type="journal article" date="2018" name="PLoS ONE">
        <title>The draft genome of Kipferlia bialata reveals reductive genome evolution in fornicate parasites.</title>
        <authorList>
            <person name="Tanifuji G."/>
            <person name="Takabayashi S."/>
            <person name="Kume K."/>
            <person name="Takagi M."/>
            <person name="Nakayama T."/>
            <person name="Kamikawa R."/>
            <person name="Inagaki Y."/>
            <person name="Hashimoto T."/>
        </authorList>
    </citation>
    <scope>NUCLEOTIDE SEQUENCE [LARGE SCALE GENOMIC DNA]</scope>
    <source>
        <strain evidence="3">NY0173</strain>
    </source>
</reference>
<proteinExistence type="predicted"/>
<dbReference type="PROSITE" id="PS00018">
    <property type="entry name" value="EF_HAND_1"/>
    <property type="match status" value="1"/>
</dbReference>
<sequence length="120" mass="13719">MYSCIFIFASHQTDIDLVTLSSPDYPDRGVQRAHFVPLLCQWLVTHRPSLLDDTRELFTEMDVEGRGYVTFPQFQQAMQARSPAFNAPLLCHSVFSSIDTDKDGIVSYSDLRRMMLQPSV</sequence>
<gene>
    <name evidence="3" type="ORF">KIPB_005181</name>
</gene>
<dbReference type="GO" id="GO:0005509">
    <property type="term" value="F:calcium ion binding"/>
    <property type="evidence" value="ECO:0007669"/>
    <property type="project" value="InterPro"/>
</dbReference>
<evidence type="ECO:0000313" key="4">
    <source>
        <dbReference type="Proteomes" id="UP000265618"/>
    </source>
</evidence>
<evidence type="ECO:0000256" key="1">
    <source>
        <dbReference type="ARBA" id="ARBA00022837"/>
    </source>
</evidence>
<keyword evidence="1" id="KW-0106">Calcium</keyword>
<organism evidence="3 4">
    <name type="scientific">Kipferlia bialata</name>
    <dbReference type="NCBI Taxonomy" id="797122"/>
    <lineage>
        <taxon>Eukaryota</taxon>
        <taxon>Metamonada</taxon>
        <taxon>Carpediemonas-like organisms</taxon>
        <taxon>Kipferlia</taxon>
    </lineage>
</organism>
<dbReference type="SUPFAM" id="SSF47473">
    <property type="entry name" value="EF-hand"/>
    <property type="match status" value="1"/>
</dbReference>
<dbReference type="EMBL" id="BDIP01001188">
    <property type="protein sequence ID" value="GIQ83807.1"/>
    <property type="molecule type" value="Genomic_DNA"/>
</dbReference>
<dbReference type="InterPro" id="IPR002048">
    <property type="entry name" value="EF_hand_dom"/>
</dbReference>
<evidence type="ECO:0000313" key="3">
    <source>
        <dbReference type="EMBL" id="GIQ83807.1"/>
    </source>
</evidence>
<dbReference type="SMART" id="SM00054">
    <property type="entry name" value="EFh"/>
    <property type="match status" value="2"/>
</dbReference>
<protein>
    <recommendedName>
        <fullName evidence="2">EF-hand domain-containing protein</fullName>
    </recommendedName>
</protein>
<comment type="caution">
    <text evidence="3">The sequence shown here is derived from an EMBL/GenBank/DDBJ whole genome shotgun (WGS) entry which is preliminary data.</text>
</comment>
<dbReference type="InterPro" id="IPR018247">
    <property type="entry name" value="EF_Hand_1_Ca_BS"/>
</dbReference>